<dbReference type="AlphaFoldDB" id="A0A930H4G7"/>
<feature type="compositionally biased region" description="Low complexity" evidence="1">
    <location>
        <begin position="221"/>
        <end position="238"/>
    </location>
</feature>
<evidence type="ECO:0000313" key="3">
    <source>
        <dbReference type="Proteomes" id="UP000758611"/>
    </source>
</evidence>
<sequence length="250" mass="28421">MVMQANTTIKNNEDRNTVIFITSQGQVATYLTDLFTNPNLPLHKDYYVLGTSPNRESGIAFCEKERPKLVVFFETTAGTTSISETVYRIRLTGARVLFVSSARMIGDLVLESLVYYGVYDLILDEVIDPEKFLNYVYHPRTFPDVSIFIRMLKVPDSGAGGKAFELPDLERIRQFSMRLEDDYLTDSVGRAVQGMNNRVDQTEENRSITSRLFSAQPNNSPQQKRVQQAPQQRPIQQQSNFGVGDIDINF</sequence>
<evidence type="ECO:0000256" key="1">
    <source>
        <dbReference type="SAM" id="MobiDB-lite"/>
    </source>
</evidence>
<protein>
    <submittedName>
        <fullName evidence="2">Uncharacterized protein</fullName>
    </submittedName>
</protein>
<accession>A0A930H4G7</accession>
<name>A0A930H4G7_9FIRM</name>
<dbReference type="EMBL" id="JABZRE010000001">
    <property type="protein sequence ID" value="MBF1306204.1"/>
    <property type="molecule type" value="Genomic_DNA"/>
</dbReference>
<evidence type="ECO:0000313" key="2">
    <source>
        <dbReference type="EMBL" id="MBF1306204.1"/>
    </source>
</evidence>
<feature type="region of interest" description="Disordered" evidence="1">
    <location>
        <begin position="213"/>
        <end position="246"/>
    </location>
</feature>
<proteinExistence type="predicted"/>
<dbReference type="RefSeq" id="WP_278476610.1">
    <property type="nucleotide sequence ID" value="NZ_JABZRE010000001.1"/>
</dbReference>
<dbReference type="Proteomes" id="UP000758611">
    <property type="component" value="Unassembled WGS sequence"/>
</dbReference>
<reference evidence="2" key="1">
    <citation type="submission" date="2020-04" db="EMBL/GenBank/DDBJ databases">
        <title>Deep metagenomics examines the oral microbiome during advanced dental caries in children, revealing novel taxa and co-occurrences with host molecules.</title>
        <authorList>
            <person name="Baker J.L."/>
            <person name="Morton J.T."/>
            <person name="Dinis M."/>
            <person name="Alvarez R."/>
            <person name="Tran N.C."/>
            <person name="Knight R."/>
            <person name="Edlund A."/>
        </authorList>
    </citation>
    <scope>NUCLEOTIDE SEQUENCE</scope>
    <source>
        <strain evidence="2">JCVI_23_bin.11</strain>
    </source>
</reference>
<organism evidence="2 3">
    <name type="scientific">Parvimonas micra</name>
    <dbReference type="NCBI Taxonomy" id="33033"/>
    <lineage>
        <taxon>Bacteria</taxon>
        <taxon>Bacillati</taxon>
        <taxon>Bacillota</taxon>
        <taxon>Tissierellia</taxon>
        <taxon>Tissierellales</taxon>
        <taxon>Peptoniphilaceae</taxon>
        <taxon>Parvimonas</taxon>
    </lineage>
</organism>
<gene>
    <name evidence="2" type="ORF">HXM94_00180</name>
</gene>
<comment type="caution">
    <text evidence="2">The sequence shown here is derived from an EMBL/GenBank/DDBJ whole genome shotgun (WGS) entry which is preliminary data.</text>
</comment>